<dbReference type="AlphaFoldDB" id="A0A979FPU0"/>
<keyword evidence="5" id="KW-0297">G-protein coupled receptor</keyword>
<evidence type="ECO:0000256" key="7">
    <source>
        <dbReference type="ARBA" id="ARBA00023170"/>
    </source>
</evidence>
<keyword evidence="7 13" id="KW-0675">Receptor</keyword>
<feature type="transmembrane region" description="Helical" evidence="10">
    <location>
        <begin position="186"/>
        <end position="206"/>
    </location>
</feature>
<dbReference type="GO" id="GO:0004930">
    <property type="term" value="F:G protein-coupled receptor activity"/>
    <property type="evidence" value="ECO:0007669"/>
    <property type="project" value="UniProtKB-KW"/>
</dbReference>
<reference evidence="13" key="1">
    <citation type="submission" date="2025-08" db="UniProtKB">
        <authorList>
            <consortium name="RefSeq"/>
        </authorList>
    </citation>
    <scope>IDENTIFICATION</scope>
    <source>
        <tissue evidence="13">Whole organism</tissue>
    </source>
</reference>
<proteinExistence type="predicted"/>
<evidence type="ECO:0000256" key="9">
    <source>
        <dbReference type="ARBA" id="ARBA00023224"/>
    </source>
</evidence>
<keyword evidence="12" id="KW-1185">Reference proteome</keyword>
<feature type="non-terminal residue" evidence="13">
    <location>
        <position position="1"/>
    </location>
</feature>
<dbReference type="Gene3D" id="2.10.50.30">
    <property type="entry name" value="GPCR, family 3, nine cysteines domain"/>
    <property type="match status" value="1"/>
</dbReference>
<keyword evidence="9" id="KW-0807">Transducer</keyword>
<evidence type="ECO:0000256" key="1">
    <source>
        <dbReference type="ARBA" id="ARBA00004651"/>
    </source>
</evidence>
<dbReference type="Proteomes" id="UP000694843">
    <property type="component" value="Unplaced"/>
</dbReference>
<feature type="transmembrane region" description="Helical" evidence="10">
    <location>
        <begin position="218"/>
        <end position="239"/>
    </location>
</feature>
<dbReference type="PROSITE" id="PS00981">
    <property type="entry name" value="G_PROTEIN_RECEP_F3_3"/>
    <property type="match status" value="1"/>
</dbReference>
<keyword evidence="8" id="KW-0325">Glycoprotein</keyword>
<feature type="transmembrane region" description="Helical" evidence="10">
    <location>
        <begin position="260"/>
        <end position="281"/>
    </location>
</feature>
<evidence type="ECO:0000256" key="4">
    <source>
        <dbReference type="ARBA" id="ARBA00022989"/>
    </source>
</evidence>
<dbReference type="Pfam" id="PF00003">
    <property type="entry name" value="7tm_3"/>
    <property type="match status" value="1"/>
</dbReference>
<keyword evidence="3 10" id="KW-0812">Transmembrane</keyword>
<evidence type="ECO:0000259" key="11">
    <source>
        <dbReference type="PROSITE" id="PS50259"/>
    </source>
</evidence>
<dbReference type="SUPFAM" id="SSF53822">
    <property type="entry name" value="Periplasmic binding protein-like I"/>
    <property type="match status" value="1"/>
</dbReference>
<dbReference type="GeneID" id="108680633"/>
<feature type="transmembrane region" description="Helical" evidence="10">
    <location>
        <begin position="306"/>
        <end position="327"/>
    </location>
</feature>
<name>A0A979FPU0_HYAAZ</name>
<feature type="domain" description="G-protein coupled receptors family 3 profile" evidence="11">
    <location>
        <begin position="148"/>
        <end position="366"/>
    </location>
</feature>
<dbReference type="PROSITE" id="PS50259">
    <property type="entry name" value="G_PROTEIN_RECEP_F3_4"/>
    <property type="match status" value="1"/>
</dbReference>
<evidence type="ECO:0000256" key="6">
    <source>
        <dbReference type="ARBA" id="ARBA00023136"/>
    </source>
</evidence>
<dbReference type="GO" id="GO:0005886">
    <property type="term" value="C:plasma membrane"/>
    <property type="evidence" value="ECO:0007669"/>
    <property type="project" value="UniProtKB-SubCell"/>
</dbReference>
<evidence type="ECO:0000256" key="8">
    <source>
        <dbReference type="ARBA" id="ARBA00023180"/>
    </source>
</evidence>
<dbReference type="PANTHER" id="PTHR24060">
    <property type="entry name" value="METABOTROPIC GLUTAMATE RECEPTOR"/>
    <property type="match status" value="1"/>
</dbReference>
<keyword evidence="4 10" id="KW-1133">Transmembrane helix</keyword>
<dbReference type="Gene3D" id="3.40.50.2300">
    <property type="match status" value="1"/>
</dbReference>
<dbReference type="RefSeq" id="XP_047738717.1">
    <property type="nucleotide sequence ID" value="XM_047882761.1"/>
</dbReference>
<evidence type="ECO:0000256" key="3">
    <source>
        <dbReference type="ARBA" id="ARBA00022692"/>
    </source>
</evidence>
<evidence type="ECO:0000313" key="13">
    <source>
        <dbReference type="RefSeq" id="XP_047738717.1"/>
    </source>
</evidence>
<dbReference type="PRINTS" id="PR00248">
    <property type="entry name" value="GPCRMGR"/>
</dbReference>
<comment type="subcellular location">
    <subcellularLocation>
        <location evidence="1">Cell membrane</location>
        <topology evidence="1">Multi-pass membrane protein</topology>
    </subcellularLocation>
</comment>
<dbReference type="InterPro" id="IPR017979">
    <property type="entry name" value="GPCR_3_CS"/>
</dbReference>
<feature type="transmembrane region" description="Helical" evidence="10">
    <location>
        <begin position="123"/>
        <end position="144"/>
    </location>
</feature>
<organism evidence="12 13">
    <name type="scientific">Hyalella azteca</name>
    <name type="common">Amphipod</name>
    <dbReference type="NCBI Taxonomy" id="294128"/>
    <lineage>
        <taxon>Eukaryota</taxon>
        <taxon>Metazoa</taxon>
        <taxon>Ecdysozoa</taxon>
        <taxon>Arthropoda</taxon>
        <taxon>Crustacea</taxon>
        <taxon>Multicrustacea</taxon>
        <taxon>Malacostraca</taxon>
        <taxon>Eumalacostraca</taxon>
        <taxon>Peracarida</taxon>
        <taxon>Amphipoda</taxon>
        <taxon>Senticaudata</taxon>
        <taxon>Talitrida</taxon>
        <taxon>Talitroidea</taxon>
        <taxon>Hyalellidae</taxon>
        <taxon>Hyalella</taxon>
    </lineage>
</organism>
<dbReference type="InterPro" id="IPR028082">
    <property type="entry name" value="Peripla_BP_I"/>
</dbReference>
<gene>
    <name evidence="13" type="primary">LOC108680633</name>
</gene>
<accession>A0A979FPU0</accession>
<dbReference type="OrthoDB" id="425344at2759"/>
<keyword evidence="2" id="KW-1003">Cell membrane</keyword>
<keyword evidence="6 10" id="KW-0472">Membrane</keyword>
<dbReference type="KEGG" id="hazt:108680633"/>
<dbReference type="InterPro" id="IPR050726">
    <property type="entry name" value="mGluR"/>
</dbReference>
<protein>
    <submittedName>
        <fullName evidence="13">Metabotropic glutamate receptor</fullName>
    </submittedName>
</protein>
<evidence type="ECO:0000256" key="5">
    <source>
        <dbReference type="ARBA" id="ARBA00023040"/>
    </source>
</evidence>
<evidence type="ECO:0000313" key="12">
    <source>
        <dbReference type="Proteomes" id="UP000694843"/>
    </source>
</evidence>
<dbReference type="OMA" id="YITLSSW"/>
<evidence type="ECO:0000256" key="2">
    <source>
        <dbReference type="ARBA" id="ARBA00022475"/>
    </source>
</evidence>
<feature type="transmembrane region" description="Helical" evidence="10">
    <location>
        <begin position="339"/>
        <end position="361"/>
    </location>
</feature>
<sequence>NEAVVEGTLSVQPQANAVRNFKEYFTNLTVETNTRNPWFYEYWEDHFKCKYINKPYTILGRPLQMQKEVEGESCCWHCLKCTDYQIVVDDRCDTCPQFQLPSADQTQCVHIPEVYITLSSWNAILPMLFASAGVVATTLVYITLSSWNAILPMLFASAGVVATALVAWVFVSHNNTPVVKASGRELSYVLLSGVFLAYCMTFVFVLKPTAVVCGAQRLGLGLCFTMIYSAILTKTNRIARIFNSCKKTTKRPSFISPTSQLCICAAMVVCQIFIITIWSLLNYPAAVHFGVSRDENFLVCSGSVNVSYLIAFAFPMSIILICTIYAWKTRKIPESFNESKYIGFTMYTTCVLWIAFLPIYYSTSNDNLRFSDLASSFSE</sequence>
<feature type="transmembrane region" description="Helical" evidence="10">
    <location>
        <begin position="150"/>
        <end position="171"/>
    </location>
</feature>
<dbReference type="InterPro" id="IPR017978">
    <property type="entry name" value="GPCR_3_C"/>
</dbReference>
<evidence type="ECO:0000256" key="10">
    <source>
        <dbReference type="SAM" id="Phobius"/>
    </source>
</evidence>
<dbReference type="InterPro" id="IPR000337">
    <property type="entry name" value="GPCR_3"/>
</dbReference>
<dbReference type="InterPro" id="IPR038550">
    <property type="entry name" value="GPCR_3_9-Cys_sf"/>
</dbReference>